<evidence type="ECO:0000256" key="2">
    <source>
        <dbReference type="PROSITE-ProRule" id="PRU00169"/>
    </source>
</evidence>
<dbReference type="RefSeq" id="WP_155036978.1">
    <property type="nucleotide sequence ID" value="NZ_JBHTIG010000063.1"/>
</dbReference>
<dbReference type="GO" id="GO:0003677">
    <property type="term" value="F:DNA binding"/>
    <property type="evidence" value="ECO:0007669"/>
    <property type="project" value="UniProtKB-KW"/>
</dbReference>
<dbReference type="InterPro" id="IPR001789">
    <property type="entry name" value="Sig_transdc_resp-reg_receiver"/>
</dbReference>
<evidence type="ECO:0000256" key="1">
    <source>
        <dbReference type="ARBA" id="ARBA00023125"/>
    </source>
</evidence>
<dbReference type="AlphaFoldDB" id="A0A7K1GQ23"/>
<comment type="caution">
    <text evidence="4">The sequence shown here is derived from an EMBL/GenBank/DDBJ whole genome shotgun (WGS) entry which is preliminary data.</text>
</comment>
<dbReference type="Proteomes" id="UP000488936">
    <property type="component" value="Unassembled WGS sequence"/>
</dbReference>
<proteinExistence type="predicted"/>
<dbReference type="GO" id="GO:0006355">
    <property type="term" value="P:regulation of DNA-templated transcription"/>
    <property type="evidence" value="ECO:0007669"/>
    <property type="project" value="InterPro"/>
</dbReference>
<organism evidence="4 5">
    <name type="scientific">Myroides pelagicus</name>
    <dbReference type="NCBI Taxonomy" id="270914"/>
    <lineage>
        <taxon>Bacteria</taxon>
        <taxon>Pseudomonadati</taxon>
        <taxon>Bacteroidota</taxon>
        <taxon>Flavobacteriia</taxon>
        <taxon>Flavobacteriales</taxon>
        <taxon>Flavobacteriaceae</taxon>
        <taxon>Myroides</taxon>
    </lineage>
</organism>
<dbReference type="InterPro" id="IPR011006">
    <property type="entry name" value="CheY-like_superfamily"/>
</dbReference>
<reference evidence="4 5" key="1">
    <citation type="journal article" date="2006" name="Int. J. Syst. Evol. Microbiol.">
        <title>Myroides pelagicus sp. nov., isolated from seawater in Thailand.</title>
        <authorList>
            <person name="Yoon J."/>
            <person name="Maneerat S."/>
            <person name="Kawai F."/>
            <person name="Yokota A."/>
        </authorList>
    </citation>
    <scope>NUCLEOTIDE SEQUENCE [LARGE SCALE GENOMIC DNA]</scope>
    <source>
        <strain evidence="4 5">SM1T</strain>
    </source>
</reference>
<feature type="domain" description="Response regulatory" evidence="3">
    <location>
        <begin position="2"/>
        <end position="123"/>
    </location>
</feature>
<protein>
    <submittedName>
        <fullName evidence="4">Response regulator</fullName>
    </submittedName>
</protein>
<dbReference type="Pfam" id="PF00072">
    <property type="entry name" value="Response_reg"/>
    <property type="match status" value="1"/>
</dbReference>
<dbReference type="Gene3D" id="3.40.50.2300">
    <property type="match status" value="1"/>
</dbReference>
<accession>A0A7K1GQ23</accession>
<dbReference type="GO" id="GO:0000160">
    <property type="term" value="P:phosphorelay signal transduction system"/>
    <property type="evidence" value="ECO:0007669"/>
    <property type="project" value="InterPro"/>
</dbReference>
<dbReference type="InterPro" id="IPR016032">
    <property type="entry name" value="Sig_transdc_resp-reg_C-effctor"/>
</dbReference>
<dbReference type="OrthoDB" id="651456at2"/>
<gene>
    <name evidence="4" type="ORF">GJV77_14155</name>
</gene>
<evidence type="ECO:0000313" key="5">
    <source>
        <dbReference type="Proteomes" id="UP000488936"/>
    </source>
</evidence>
<keyword evidence="5" id="KW-1185">Reference proteome</keyword>
<dbReference type="PROSITE" id="PS50110">
    <property type="entry name" value="RESPONSE_REGULATORY"/>
    <property type="match status" value="1"/>
</dbReference>
<dbReference type="InterPro" id="IPR039420">
    <property type="entry name" value="WalR-like"/>
</dbReference>
<dbReference type="SUPFAM" id="SSF52172">
    <property type="entry name" value="CheY-like"/>
    <property type="match status" value="1"/>
</dbReference>
<dbReference type="SMART" id="SM00448">
    <property type="entry name" value="REC"/>
    <property type="match status" value="1"/>
</dbReference>
<name>A0A7K1GQ23_9FLAO</name>
<dbReference type="EMBL" id="WMJY01000057">
    <property type="protein sequence ID" value="MTH31012.1"/>
    <property type="molecule type" value="Genomic_DNA"/>
</dbReference>
<feature type="modified residue" description="4-aspartylphosphate" evidence="2">
    <location>
        <position position="52"/>
    </location>
</feature>
<keyword evidence="1" id="KW-0238">DNA-binding</keyword>
<keyword evidence="2" id="KW-0597">Phosphoprotein</keyword>
<evidence type="ECO:0000259" key="3">
    <source>
        <dbReference type="PROSITE" id="PS50110"/>
    </source>
</evidence>
<evidence type="ECO:0000313" key="4">
    <source>
        <dbReference type="EMBL" id="MTH31012.1"/>
    </source>
</evidence>
<dbReference type="PANTHER" id="PTHR43214">
    <property type="entry name" value="TWO-COMPONENT RESPONSE REGULATOR"/>
    <property type="match status" value="1"/>
</dbReference>
<sequence length="208" mass="23786">MNILLADDHLMCLDGYIAALNNPSNSYTLAYTCEEVYRLLAQGVVPDVAVLDHDMKSFEEKKLRSGIDCAKYIRKHIPTCKIIMITAHEDAVLLYNIRRQGVLDALLVKCDFTHHLLINLVVHTIEEPYYSESAKKAFKQLTRISTLLESKNREILTYLAAGFKVSQLDDLVNLSQSAIKRRIGKMLQEFNVTDNQELVRLAREQNLF</sequence>
<dbReference type="SUPFAM" id="SSF46894">
    <property type="entry name" value="C-terminal effector domain of the bipartite response regulators"/>
    <property type="match status" value="1"/>
</dbReference>